<accession>A0A3B3RH55</accession>
<dbReference type="PROSITE" id="PS50011">
    <property type="entry name" value="PROTEIN_KINASE_DOM"/>
    <property type="match status" value="1"/>
</dbReference>
<dbReference type="InterPro" id="IPR011029">
    <property type="entry name" value="DEATH-like_dom_sf"/>
</dbReference>
<organism evidence="4 5">
    <name type="scientific">Paramormyrops kingsleyae</name>
    <dbReference type="NCBI Taxonomy" id="1676925"/>
    <lineage>
        <taxon>Eukaryota</taxon>
        <taxon>Metazoa</taxon>
        <taxon>Chordata</taxon>
        <taxon>Craniata</taxon>
        <taxon>Vertebrata</taxon>
        <taxon>Euteleostomi</taxon>
        <taxon>Actinopterygii</taxon>
        <taxon>Neopterygii</taxon>
        <taxon>Teleostei</taxon>
        <taxon>Osteoglossocephala</taxon>
        <taxon>Osteoglossomorpha</taxon>
        <taxon>Osteoglossiformes</taxon>
        <taxon>Mormyridae</taxon>
        <taxon>Paramormyrops</taxon>
    </lineage>
</organism>
<proteinExistence type="predicted"/>
<dbReference type="STRING" id="1676925.ENSPKIP00000017947"/>
<dbReference type="InterPro" id="IPR000719">
    <property type="entry name" value="Prot_kinase_dom"/>
</dbReference>
<dbReference type="Gene3D" id="1.10.533.10">
    <property type="entry name" value="Death Domain, Fas"/>
    <property type="match status" value="1"/>
</dbReference>
<evidence type="ECO:0000313" key="4">
    <source>
        <dbReference type="Ensembl" id="ENSPKIP00000017947.1"/>
    </source>
</evidence>
<protein>
    <submittedName>
        <fullName evidence="4">Uncharacterized protein</fullName>
    </submittedName>
</protein>
<feature type="region of interest" description="Disordered" evidence="1">
    <location>
        <begin position="350"/>
        <end position="429"/>
    </location>
</feature>
<dbReference type="GeneTree" id="ENSGT00940000156113"/>
<dbReference type="GO" id="GO:0036269">
    <property type="term" value="P:swimming behavior"/>
    <property type="evidence" value="ECO:0007669"/>
    <property type="project" value="Ensembl"/>
</dbReference>
<evidence type="ECO:0000259" key="2">
    <source>
        <dbReference type="PROSITE" id="PS50011"/>
    </source>
</evidence>
<dbReference type="SUPFAM" id="SSF56112">
    <property type="entry name" value="Protein kinase-like (PK-like)"/>
    <property type="match status" value="1"/>
</dbReference>
<dbReference type="PANTHER" id="PTHR44329">
    <property type="entry name" value="SERINE/THREONINE-PROTEIN KINASE TNNI3K-RELATED"/>
    <property type="match status" value="1"/>
</dbReference>
<dbReference type="InterPro" id="IPR011009">
    <property type="entry name" value="Kinase-like_dom_sf"/>
</dbReference>
<dbReference type="GO" id="GO:0042981">
    <property type="term" value="P:regulation of apoptotic process"/>
    <property type="evidence" value="ECO:0007669"/>
    <property type="project" value="InterPro"/>
</dbReference>
<name>A0A3B3RH55_9TELE</name>
<dbReference type="GO" id="GO:0005524">
    <property type="term" value="F:ATP binding"/>
    <property type="evidence" value="ECO:0007669"/>
    <property type="project" value="InterPro"/>
</dbReference>
<dbReference type="Pfam" id="PF00069">
    <property type="entry name" value="Pkinase"/>
    <property type="match status" value="1"/>
</dbReference>
<dbReference type="GO" id="GO:0004706">
    <property type="term" value="F:JUN kinase kinase kinase activity"/>
    <property type="evidence" value="ECO:0007669"/>
    <property type="project" value="TreeGrafter"/>
</dbReference>
<dbReference type="PROSITE" id="PS50209">
    <property type="entry name" value="CARD"/>
    <property type="match status" value="1"/>
</dbReference>
<sequence length="537" mass="59084">MGGQRRRRTIGMSMTETKPLPIIPEQDLGDVVLSQTSAGVCLRGWHRGTSRWVSLKLLSVTACQERWWIKFLQDVSLVRCTQSERVLIPLGVYGTCPHVGLVSEWMQEGSLHTLLYETRLYPSLPPPLTLRILLDVAEGLSHLHSLQLLHLALRPSNVLLDRQRRAKVCDWGQWKEQSSGPRSRPCFRDLVYLPPEVFCGDPPSKEADVYSFGIMMLETLNRRLPCEGVWSPAGLQIHVTRQAQSGATPTDQALYHLILRCCSTAPHSRPSAAECTEELKKALAAYDSKALTTAVLQLNECKERAVLGCKEQQAFEMKVEISNLDMYGGCRHPKSACTKTLLLNPIQGLTPVPQIPNKLDASRQSSSPSSSSTSSGKANVSGGMNGSPTPPNRLRSHTAPEPLPQSRADKTGPRRSSSPFPPSACSPIPDPNTALRHHCEAGAPGNNCCQILRERREDIVRRMTEGRLNHLLDVLRSRRALGREEYELITAALTLGGRTRSLLDTCLCLGEHVAVLVVSTLGLVSTANTPSPSHVTH</sequence>
<feature type="domain" description="Protein kinase" evidence="2">
    <location>
        <begin position="17"/>
        <end position="283"/>
    </location>
</feature>
<reference evidence="4" key="1">
    <citation type="submission" date="2025-08" db="UniProtKB">
        <authorList>
            <consortium name="Ensembl"/>
        </authorList>
    </citation>
    <scope>IDENTIFICATION</scope>
</reference>
<dbReference type="PANTHER" id="PTHR44329:SF143">
    <property type="entry name" value="RECEPTOR INTERACTING SERINE_THREONINE KINASE 2"/>
    <property type="match status" value="1"/>
</dbReference>
<dbReference type="InterPro" id="IPR001315">
    <property type="entry name" value="CARD"/>
</dbReference>
<evidence type="ECO:0000259" key="3">
    <source>
        <dbReference type="PROSITE" id="PS50209"/>
    </source>
</evidence>
<dbReference type="GO" id="GO:0070445">
    <property type="term" value="P:regulation of oligodendrocyte progenitor proliferation"/>
    <property type="evidence" value="ECO:0007669"/>
    <property type="project" value="Ensembl"/>
</dbReference>
<keyword evidence="5" id="KW-1185">Reference proteome</keyword>
<dbReference type="Ensembl" id="ENSPKIT00000042470.1">
    <property type="protein sequence ID" value="ENSPKIP00000017947.1"/>
    <property type="gene ID" value="ENSPKIG00000003679.1"/>
</dbReference>
<evidence type="ECO:0000256" key="1">
    <source>
        <dbReference type="SAM" id="MobiDB-lite"/>
    </source>
</evidence>
<reference evidence="4" key="2">
    <citation type="submission" date="2025-09" db="UniProtKB">
        <authorList>
            <consortium name="Ensembl"/>
        </authorList>
    </citation>
    <scope>IDENTIFICATION</scope>
</reference>
<feature type="compositionally biased region" description="Low complexity" evidence="1">
    <location>
        <begin position="362"/>
        <end position="381"/>
    </location>
</feature>
<dbReference type="GO" id="GO:0032287">
    <property type="term" value="P:peripheral nervous system myelin maintenance"/>
    <property type="evidence" value="ECO:0007669"/>
    <property type="project" value="Ensembl"/>
</dbReference>
<feature type="compositionally biased region" description="Pro residues" evidence="1">
    <location>
        <begin position="419"/>
        <end position="429"/>
    </location>
</feature>
<dbReference type="GO" id="GO:0048932">
    <property type="term" value="P:myelination of posterior lateral line nerve axons"/>
    <property type="evidence" value="ECO:0007669"/>
    <property type="project" value="Ensembl"/>
</dbReference>
<evidence type="ECO:0000313" key="5">
    <source>
        <dbReference type="Proteomes" id="UP000261540"/>
    </source>
</evidence>
<feature type="domain" description="CARD" evidence="3">
    <location>
        <begin position="450"/>
        <end position="521"/>
    </location>
</feature>
<dbReference type="Pfam" id="PF00619">
    <property type="entry name" value="CARD"/>
    <property type="match status" value="1"/>
</dbReference>
<dbReference type="Gene3D" id="1.10.510.10">
    <property type="entry name" value="Transferase(Phosphotransferase) domain 1"/>
    <property type="match status" value="1"/>
</dbReference>
<dbReference type="GO" id="GO:0014003">
    <property type="term" value="P:oligodendrocyte development"/>
    <property type="evidence" value="ECO:0007669"/>
    <property type="project" value="Ensembl"/>
</dbReference>
<dbReference type="AlphaFoldDB" id="A0A3B3RH55"/>
<dbReference type="InterPro" id="IPR051681">
    <property type="entry name" value="Ser/Thr_Kinases-Pseudokinases"/>
</dbReference>
<dbReference type="SUPFAM" id="SSF47986">
    <property type="entry name" value="DEATH domain"/>
    <property type="match status" value="1"/>
</dbReference>
<dbReference type="Proteomes" id="UP000261540">
    <property type="component" value="Unplaced"/>
</dbReference>